<dbReference type="STRING" id="857967.G0QJ68"/>
<dbReference type="Pfam" id="PF03133">
    <property type="entry name" value="TTL"/>
    <property type="match status" value="1"/>
</dbReference>
<dbReference type="PANTHER" id="PTHR46069">
    <property type="entry name" value="TUBULIN TYROSINE LIGASE"/>
    <property type="match status" value="1"/>
</dbReference>
<dbReference type="eggNOG" id="KOG2157">
    <property type="taxonomic scope" value="Eukaryota"/>
</dbReference>
<proteinExistence type="predicted"/>
<dbReference type="GO" id="GO:0004835">
    <property type="term" value="F:tubulin-tyrosine ligase activity"/>
    <property type="evidence" value="ECO:0007669"/>
    <property type="project" value="UniProtKB-EC"/>
</dbReference>
<dbReference type="RefSeq" id="XP_004040053.1">
    <property type="nucleotide sequence ID" value="XM_004040005.1"/>
</dbReference>
<evidence type="ECO:0000313" key="2">
    <source>
        <dbReference type="Proteomes" id="UP000008983"/>
    </source>
</evidence>
<keyword evidence="2" id="KW-1185">Reference proteome</keyword>
<dbReference type="PROSITE" id="PS51221">
    <property type="entry name" value="TTL"/>
    <property type="match status" value="1"/>
</dbReference>
<dbReference type="InParanoid" id="G0QJ68"/>
<evidence type="ECO:0000313" key="1">
    <source>
        <dbReference type="EMBL" id="EGR34749.1"/>
    </source>
</evidence>
<gene>
    <name evidence="1" type="ORF">IMG5_002820</name>
</gene>
<dbReference type="EMBL" id="GL983050">
    <property type="protein sequence ID" value="EGR34749.1"/>
    <property type="molecule type" value="Genomic_DNA"/>
</dbReference>
<dbReference type="EC" id="6.3.2.25" evidence="1"/>
<dbReference type="Gene3D" id="3.30.470.20">
    <property type="entry name" value="ATP-grasp fold, B domain"/>
    <property type="match status" value="1"/>
</dbReference>
<name>G0QJ68_ICHMU</name>
<keyword evidence="1" id="KW-0436">Ligase</keyword>
<dbReference type="InterPro" id="IPR004344">
    <property type="entry name" value="TTL/TTLL_fam"/>
</dbReference>
<dbReference type="OMA" id="IANCFEV"/>
<sequence length="408" mass="49198">MEIQQDKCSKVVLLNDQYNYKIHNHVENNFSICNKKVKKLKNHNQFFLFFFRFKQLFYNLKKYYEFSNENIFNYIPLTFHIKNGIDDLEWIKFIQYYNEIQDDKKQQNIWIIKPGEQTNRGNGIQVLQKLSDIQEIIYQNKYHENGRKKTYLIQKYIEKPFLFNKRKFDIRCYLLITTYNGLIKGYWYQEGYLRTSSKEFNLKNLENKFVHLTNDAIQKKSEEFGKFEIGNKLSFNEFQRYLDFLGQNKQFNFIKKTQQEMKVIFLQKIKIKKKKKIACDIVKSVYKKIQPNKSQFSFELFGLDFMIDSNFKTWLIEANSNPCLQTNCLLLSRIITNLLDNTFKIAVDPLFPPLNIPKSKNYLIPLNAYESNKFELIFDDQNDGKKLAGFECESIFLFSIYHWFFKQS</sequence>
<dbReference type="GeneID" id="14910936"/>
<dbReference type="AlphaFoldDB" id="G0QJ68"/>
<protein>
    <submittedName>
        <fullName evidence="1">Tubulin-tyrosine ligase family protein, putative</fullName>
        <ecNumber evidence="1">6.3.2.25</ecNumber>
    </submittedName>
</protein>
<dbReference type="PANTHER" id="PTHR46069:SF1">
    <property type="entry name" value="CHROMOSOME UNDETERMINED SCAFFOLD_125, WHOLE GENOME SHOTGUN SEQUENCE"/>
    <property type="match status" value="1"/>
</dbReference>
<dbReference type="SUPFAM" id="SSF56059">
    <property type="entry name" value="Glutathione synthetase ATP-binding domain-like"/>
    <property type="match status" value="1"/>
</dbReference>
<dbReference type="OrthoDB" id="196367at2759"/>
<reference evidence="1 2" key="1">
    <citation type="submission" date="2011-07" db="EMBL/GenBank/DDBJ databases">
        <authorList>
            <person name="Coyne R."/>
            <person name="Brami D."/>
            <person name="Johnson J."/>
            <person name="Hostetler J."/>
            <person name="Hannick L."/>
            <person name="Clark T."/>
            <person name="Cassidy-Hanley D."/>
            <person name="Inman J."/>
        </authorList>
    </citation>
    <scope>NUCLEOTIDE SEQUENCE [LARGE SCALE GENOMIC DNA]</scope>
    <source>
        <strain evidence="1 2">G5</strain>
    </source>
</reference>
<dbReference type="Proteomes" id="UP000008983">
    <property type="component" value="Unassembled WGS sequence"/>
</dbReference>
<organism evidence="1 2">
    <name type="scientific">Ichthyophthirius multifiliis</name>
    <name type="common">White spot disease agent</name>
    <name type="synonym">Ich</name>
    <dbReference type="NCBI Taxonomy" id="5932"/>
    <lineage>
        <taxon>Eukaryota</taxon>
        <taxon>Sar</taxon>
        <taxon>Alveolata</taxon>
        <taxon>Ciliophora</taxon>
        <taxon>Intramacronucleata</taxon>
        <taxon>Oligohymenophorea</taxon>
        <taxon>Hymenostomatida</taxon>
        <taxon>Ophryoglenina</taxon>
        <taxon>Ichthyophthirius</taxon>
    </lineage>
</organism>
<accession>G0QJ68</accession>